<evidence type="ECO:0000256" key="1">
    <source>
        <dbReference type="ARBA" id="ARBA00008452"/>
    </source>
</evidence>
<dbReference type="PANTHER" id="PTHR38784">
    <property type="entry name" value="SUCROSE PHOSPHORYLASE"/>
    <property type="match status" value="1"/>
</dbReference>
<proteinExistence type="inferred from homology"/>
<evidence type="ECO:0000259" key="6">
    <source>
        <dbReference type="SMART" id="SM00642"/>
    </source>
</evidence>
<feature type="active site" description="Nucleophile" evidence="4">
    <location>
        <position position="193"/>
    </location>
</feature>
<evidence type="ECO:0000256" key="4">
    <source>
        <dbReference type="PIRSR" id="PIRSR003059-1"/>
    </source>
</evidence>
<protein>
    <submittedName>
        <fullName evidence="7">Sucrose phosphorylase</fullName>
    </submittedName>
</protein>
<evidence type="ECO:0000256" key="2">
    <source>
        <dbReference type="ARBA" id="ARBA00022676"/>
    </source>
</evidence>
<feature type="binding site" evidence="5">
    <location>
        <position position="233"/>
    </location>
    <ligand>
        <name>substrate</name>
    </ligand>
</feature>
<dbReference type="STRING" id="379097.SE23_07410"/>
<evidence type="ECO:0000256" key="3">
    <source>
        <dbReference type="ARBA" id="ARBA00022679"/>
    </source>
</evidence>
<evidence type="ECO:0000313" key="8">
    <source>
        <dbReference type="Proteomes" id="UP000030451"/>
    </source>
</evidence>
<accession>A0A0A5I292</accession>
<dbReference type="Gene3D" id="3.90.400.10">
    <property type="entry name" value="Oligo-1,6-glucosidase, Domain 2"/>
    <property type="match status" value="1"/>
</dbReference>
<dbReference type="PIRSF" id="PIRSF003059">
    <property type="entry name" value="Sucrose_phosphorylase"/>
    <property type="match status" value="1"/>
</dbReference>
<evidence type="ECO:0000256" key="5">
    <source>
        <dbReference type="PIRSR" id="PIRSR003059-2"/>
    </source>
</evidence>
<reference evidence="7 8" key="1">
    <citation type="submission" date="2014-10" db="EMBL/GenBank/DDBJ databases">
        <title>Genome sequencing of Vibrio sinaloensis T08.</title>
        <authorList>
            <person name="Chan K.-G."/>
            <person name="Mohamad N.I."/>
        </authorList>
    </citation>
    <scope>NUCLEOTIDE SEQUENCE [LARGE SCALE GENOMIC DNA]</scope>
    <source>
        <strain evidence="7 8">T08</strain>
    </source>
</reference>
<comment type="similarity">
    <text evidence="1">Belongs to the glycosyl hydrolase 13 family. Sucrose phosphorylase subfamily.</text>
</comment>
<gene>
    <name evidence="7" type="ORF">NM06_03095</name>
</gene>
<dbReference type="AlphaFoldDB" id="A0A0A5I292"/>
<keyword evidence="2" id="KW-0328">Glycosyltransferase</keyword>
<feature type="binding site" evidence="5">
    <location>
        <position position="397"/>
    </location>
    <ligand>
        <name>substrate</name>
    </ligand>
</feature>
<dbReference type="InterPro" id="IPR006047">
    <property type="entry name" value="GH13_cat_dom"/>
</dbReference>
<keyword evidence="3" id="KW-0808">Transferase</keyword>
<dbReference type="InterPro" id="IPR017853">
    <property type="entry name" value="GH"/>
</dbReference>
<feature type="binding site" evidence="5">
    <location>
        <begin position="340"/>
        <end position="343"/>
    </location>
    <ligand>
        <name>substrate</name>
    </ligand>
</feature>
<name>A0A0A5I292_PHOS4</name>
<dbReference type="Pfam" id="PF00128">
    <property type="entry name" value="Alpha-amylase"/>
    <property type="match status" value="1"/>
</dbReference>
<comment type="caution">
    <text evidence="7">The sequence shown here is derived from an EMBL/GenBank/DDBJ whole genome shotgun (WGS) entry which is preliminary data.</text>
</comment>
<feature type="binding site" evidence="5">
    <location>
        <position position="50"/>
    </location>
    <ligand>
        <name>substrate</name>
    </ligand>
</feature>
<dbReference type="SMART" id="SM00642">
    <property type="entry name" value="Aamy"/>
    <property type="match status" value="1"/>
</dbReference>
<organism evidence="7 8">
    <name type="scientific">Photobacterium sp. (strain ATCC 43367)</name>
    <dbReference type="NCBI Taxonomy" id="379097"/>
    <lineage>
        <taxon>Bacteria</taxon>
        <taxon>Pseudomonadati</taxon>
        <taxon>Pseudomonadota</taxon>
        <taxon>Gammaproteobacteria</taxon>
        <taxon>Vibrionales</taxon>
        <taxon>Vibrionaceae</taxon>
        <taxon>Vibrio</taxon>
        <taxon>Vibrio oreintalis group</taxon>
    </lineage>
</organism>
<dbReference type="EMBL" id="JRWP01000004">
    <property type="protein sequence ID" value="KGY09916.1"/>
    <property type="molecule type" value="Genomic_DNA"/>
</dbReference>
<feature type="binding site" evidence="5">
    <location>
        <position position="88"/>
    </location>
    <ligand>
        <name>sucrose</name>
        <dbReference type="ChEBI" id="CHEBI:17992"/>
    </ligand>
</feature>
<feature type="binding site" evidence="5">
    <location>
        <begin position="290"/>
        <end position="291"/>
    </location>
    <ligand>
        <name>substrate</name>
    </ligand>
</feature>
<dbReference type="RefSeq" id="WP_038187903.1">
    <property type="nucleotide sequence ID" value="NZ_JRWP01000004.1"/>
</dbReference>
<feature type="domain" description="Glycosyl hydrolase family 13 catalytic" evidence="6">
    <location>
        <begin position="8"/>
        <end position="428"/>
    </location>
</feature>
<dbReference type="Gene3D" id="3.20.20.80">
    <property type="entry name" value="Glycosidases"/>
    <property type="match status" value="1"/>
</dbReference>
<feature type="binding site" evidence="5">
    <location>
        <begin position="191"/>
        <end position="193"/>
    </location>
    <ligand>
        <name>substrate</name>
    </ligand>
</feature>
<feature type="active site" description="Proton donor" evidence="4">
    <location>
        <position position="233"/>
    </location>
</feature>
<dbReference type="GO" id="GO:0005975">
    <property type="term" value="P:carbohydrate metabolic process"/>
    <property type="evidence" value="ECO:0007669"/>
    <property type="project" value="InterPro"/>
</dbReference>
<dbReference type="PANTHER" id="PTHR38784:SF1">
    <property type="entry name" value="SUCROSE PHOSPHORYLASE"/>
    <property type="match status" value="1"/>
</dbReference>
<dbReference type="InterPro" id="IPR016377">
    <property type="entry name" value="Sucrose_GGa_phosphorylase-rel"/>
</dbReference>
<dbReference type="NCBIfam" id="TIGR03852">
    <property type="entry name" value="sucrose_gtfA"/>
    <property type="match status" value="1"/>
</dbReference>
<evidence type="ECO:0000313" key="7">
    <source>
        <dbReference type="EMBL" id="KGY09916.1"/>
    </source>
</evidence>
<sequence length="493" mass="54716">MQNKVQLIAYVDRLSGADLPALNRLLTTELSGLFSAVHLLPFFYPIDGSDAGFDPIDHQLVDPRIGNWADVKALSEHCDIMADLIVNHASAQSPQFIDVLNYGEESACWSLFLKEQDIFPSGITDSQAEAIYRPRPNRCFSAKTLKSGQQVNFWTTFTDNQIDINVEHPEGKAYLEQVLQLFADNGVKIIRLDAAGYAIKRANSSCFMLDETFDFIDSLSQRANQLGMETIAEIHSHYQTQIDVAKRVHRVYDFALPPLVLHALSANDVDPLIHWLGIAPRNCLTVLDTHDGIGIIDAGPEGDKSGLLTPSQIDSLVESIHTNSGGQSRLATGAAANNLDLYQVNCSYYDALGRNDFHYLIARAIQFFSPGVPQVYYAGLFAMENDVELLKKTQVGRDINRPYLTPQEVHSRQQKTVVKGLMELIKLRNRHPAFDGEFEVSGGGTSLTMTWSKQDYQIALAVDLVSQEASITSSMGDKEEALDLHQLANREAD</sequence>
<dbReference type="GO" id="GO:0004645">
    <property type="term" value="F:1,4-alpha-oligoglucan phosphorylase activity"/>
    <property type="evidence" value="ECO:0007669"/>
    <property type="project" value="InterPro"/>
</dbReference>
<dbReference type="InterPro" id="IPR022527">
    <property type="entry name" value="Sucrose_phospho"/>
</dbReference>
<dbReference type="Proteomes" id="UP000030451">
    <property type="component" value="Unassembled WGS sequence"/>
</dbReference>
<dbReference type="SUPFAM" id="SSF51445">
    <property type="entry name" value="(Trans)glycosidases"/>
    <property type="match status" value="1"/>
</dbReference>
<dbReference type="InterPro" id="IPR045857">
    <property type="entry name" value="O16G_dom_2"/>
</dbReference>